<feature type="compositionally biased region" description="Basic and acidic residues" evidence="1">
    <location>
        <begin position="50"/>
        <end position="64"/>
    </location>
</feature>
<dbReference type="OrthoDB" id="2163704at2759"/>
<dbReference type="EMBL" id="MCFH01000011">
    <property type="protein sequence ID" value="ORX54227.1"/>
    <property type="molecule type" value="Genomic_DNA"/>
</dbReference>
<keyword evidence="3" id="KW-1185">Reference proteome</keyword>
<evidence type="ECO:0000313" key="2">
    <source>
        <dbReference type="EMBL" id="ORX54227.1"/>
    </source>
</evidence>
<gene>
    <name evidence="2" type="ORF">BCR36DRAFT_581858</name>
</gene>
<evidence type="ECO:0000256" key="1">
    <source>
        <dbReference type="SAM" id="MobiDB-lite"/>
    </source>
</evidence>
<feature type="compositionally biased region" description="Basic and acidic residues" evidence="1">
    <location>
        <begin position="92"/>
        <end position="106"/>
    </location>
</feature>
<proteinExistence type="predicted"/>
<accession>A0A1Y1VEH1</accession>
<reference evidence="2 3" key="2">
    <citation type="submission" date="2016-08" db="EMBL/GenBank/DDBJ databases">
        <title>Pervasive Adenine N6-methylation of Active Genes in Fungi.</title>
        <authorList>
            <consortium name="DOE Joint Genome Institute"/>
            <person name="Mondo S.J."/>
            <person name="Dannebaum R.O."/>
            <person name="Kuo R.C."/>
            <person name="Labutti K."/>
            <person name="Haridas S."/>
            <person name="Kuo A."/>
            <person name="Salamov A."/>
            <person name="Ahrendt S.R."/>
            <person name="Lipzen A."/>
            <person name="Sullivan W."/>
            <person name="Andreopoulos W.B."/>
            <person name="Clum A."/>
            <person name="Lindquist E."/>
            <person name="Daum C."/>
            <person name="Ramamoorthy G.K."/>
            <person name="Gryganskyi A."/>
            <person name="Culley D."/>
            <person name="Magnuson J.K."/>
            <person name="James T.Y."/>
            <person name="O'Malley M.A."/>
            <person name="Stajich J.E."/>
            <person name="Spatafora J.W."/>
            <person name="Visel A."/>
            <person name="Grigoriev I.V."/>
        </authorList>
    </citation>
    <scope>NUCLEOTIDE SEQUENCE [LARGE SCALE GENOMIC DNA]</scope>
    <source>
        <strain evidence="3">finn</strain>
    </source>
</reference>
<comment type="caution">
    <text evidence="2">The sequence shown here is derived from an EMBL/GenBank/DDBJ whole genome shotgun (WGS) entry which is preliminary data.</text>
</comment>
<dbReference type="Proteomes" id="UP000193719">
    <property type="component" value="Unassembled WGS sequence"/>
</dbReference>
<organism evidence="2 3">
    <name type="scientific">Piromyces finnis</name>
    <dbReference type="NCBI Taxonomy" id="1754191"/>
    <lineage>
        <taxon>Eukaryota</taxon>
        <taxon>Fungi</taxon>
        <taxon>Fungi incertae sedis</taxon>
        <taxon>Chytridiomycota</taxon>
        <taxon>Chytridiomycota incertae sedis</taxon>
        <taxon>Neocallimastigomycetes</taxon>
        <taxon>Neocallimastigales</taxon>
        <taxon>Neocallimastigaceae</taxon>
        <taxon>Piromyces</taxon>
    </lineage>
</organism>
<name>A0A1Y1VEH1_9FUNG</name>
<evidence type="ECO:0000313" key="3">
    <source>
        <dbReference type="Proteomes" id="UP000193719"/>
    </source>
</evidence>
<sequence>MPTISNNDKMNHYNNRHDNNDHVRKTSNEKYINKEKSPLKENSTSIKSKLHNDYHHSYKNDISSHHQHHSHSHHSLSSDISNHHHHHHHQSHSHEINPKFKTKLYPDDHYNMEQDFQELDKIIDNAVNNFKIDGKKDYKKK</sequence>
<reference evidence="2 3" key="1">
    <citation type="submission" date="2016-08" db="EMBL/GenBank/DDBJ databases">
        <title>Genomes of anaerobic fungi encode conserved fungal cellulosomes for biomass hydrolysis.</title>
        <authorList>
            <consortium name="DOE Joint Genome Institute"/>
            <person name="Haitjema C.H."/>
            <person name="Gilmore S.P."/>
            <person name="Henske J.K."/>
            <person name="Solomon K.V."/>
            <person name="De Groot R."/>
            <person name="Kuo A."/>
            <person name="Mondo S.J."/>
            <person name="Salamov A.A."/>
            <person name="Labutti K."/>
            <person name="Zhao Z."/>
            <person name="Chiniquy J."/>
            <person name="Barry K."/>
            <person name="Brewer H.M."/>
            <person name="Purvine S.O."/>
            <person name="Wright A.T."/>
            <person name="Boxma B."/>
            <person name="Van Alen T."/>
            <person name="Hackstein J.H."/>
            <person name="Baker S.E."/>
            <person name="Grigoriev I.V."/>
            <person name="O'Malley M.A."/>
        </authorList>
    </citation>
    <scope>NUCLEOTIDE SEQUENCE [LARGE SCALE GENOMIC DNA]</scope>
    <source>
        <strain evidence="3">finn</strain>
    </source>
</reference>
<dbReference type="AlphaFoldDB" id="A0A1Y1VEH1"/>
<feature type="region of interest" description="Disordered" evidence="1">
    <location>
        <begin position="1"/>
        <end position="106"/>
    </location>
</feature>
<feature type="compositionally biased region" description="Basic residues" evidence="1">
    <location>
        <begin position="65"/>
        <end position="74"/>
    </location>
</feature>
<protein>
    <submittedName>
        <fullName evidence="2">Uncharacterized protein</fullName>
    </submittedName>
</protein>
<feature type="compositionally biased region" description="Basic and acidic residues" evidence="1">
    <location>
        <begin position="9"/>
        <end position="39"/>
    </location>
</feature>